<reference evidence="1 2" key="1">
    <citation type="submission" date="2020-02" db="EMBL/GenBank/DDBJ databases">
        <title>Draft genome sequence of Haematococcus lacustris strain NIES-144.</title>
        <authorList>
            <person name="Morimoto D."/>
            <person name="Nakagawa S."/>
            <person name="Yoshida T."/>
            <person name="Sawayama S."/>
        </authorList>
    </citation>
    <scope>NUCLEOTIDE SEQUENCE [LARGE SCALE GENOMIC DNA]</scope>
    <source>
        <strain evidence="1 2">NIES-144</strain>
    </source>
</reference>
<dbReference type="EMBL" id="BLLF01006485">
    <property type="protein sequence ID" value="GFH32293.1"/>
    <property type="molecule type" value="Genomic_DNA"/>
</dbReference>
<dbReference type="PANTHER" id="PTHR34675:SF1">
    <property type="entry name" value="PROTEIN TRIGALACTOSYLDIACYLGLYCEROL 2, CHLOROPLASTIC"/>
    <property type="match status" value="1"/>
</dbReference>
<keyword evidence="2" id="KW-1185">Reference proteome</keyword>
<name>A0A6A0AJ20_HAELA</name>
<sequence>EARPLLLQSIKLVEEVTPLLRELREGGLVANVEALTSTAAAAAADIQKLQGAVLTDENVRALRSSVLTLCRTLEHVEGMSGDLSAFTRDSGVQRNLRTLLQALSRLVDE</sequence>
<evidence type="ECO:0000313" key="1">
    <source>
        <dbReference type="EMBL" id="GFH32293.1"/>
    </source>
</evidence>
<feature type="non-terminal residue" evidence="1">
    <location>
        <position position="1"/>
    </location>
</feature>
<dbReference type="Proteomes" id="UP000485058">
    <property type="component" value="Unassembled WGS sequence"/>
</dbReference>
<dbReference type="GO" id="GO:0009706">
    <property type="term" value="C:chloroplast inner membrane"/>
    <property type="evidence" value="ECO:0007669"/>
    <property type="project" value="TreeGrafter"/>
</dbReference>
<comment type="caution">
    <text evidence="1">The sequence shown here is derived from an EMBL/GenBank/DDBJ whole genome shotgun (WGS) entry which is preliminary data.</text>
</comment>
<protein>
    <submittedName>
        <fullName evidence="1">MlaD domain-containing protein</fullName>
    </submittedName>
</protein>
<dbReference type="GO" id="GO:0005543">
    <property type="term" value="F:phospholipid binding"/>
    <property type="evidence" value="ECO:0007669"/>
    <property type="project" value="TreeGrafter"/>
</dbReference>
<dbReference type="PANTHER" id="PTHR34675">
    <property type="entry name" value="PROTEIN TRIGALACTOSYLDIACYLGLYCEROL 2, CHLOROPLASTIC"/>
    <property type="match status" value="1"/>
</dbReference>
<dbReference type="AlphaFoldDB" id="A0A6A0AJ20"/>
<accession>A0A6A0AJ20</accession>
<evidence type="ECO:0000313" key="2">
    <source>
        <dbReference type="Proteomes" id="UP000485058"/>
    </source>
</evidence>
<dbReference type="InterPro" id="IPR039342">
    <property type="entry name" value="TGD2-like"/>
</dbReference>
<gene>
    <name evidence="1" type="ORF">HaLaN_31490</name>
</gene>
<organism evidence="1 2">
    <name type="scientific">Haematococcus lacustris</name>
    <name type="common">Green alga</name>
    <name type="synonym">Haematococcus pluvialis</name>
    <dbReference type="NCBI Taxonomy" id="44745"/>
    <lineage>
        <taxon>Eukaryota</taxon>
        <taxon>Viridiplantae</taxon>
        <taxon>Chlorophyta</taxon>
        <taxon>core chlorophytes</taxon>
        <taxon>Chlorophyceae</taxon>
        <taxon>CS clade</taxon>
        <taxon>Chlamydomonadales</taxon>
        <taxon>Haematococcaceae</taxon>
        <taxon>Haematococcus</taxon>
    </lineage>
</organism>
<dbReference type="GO" id="GO:0005319">
    <property type="term" value="F:lipid transporter activity"/>
    <property type="evidence" value="ECO:0007669"/>
    <property type="project" value="TreeGrafter"/>
</dbReference>
<proteinExistence type="predicted"/>